<dbReference type="SUPFAM" id="SSF81321">
    <property type="entry name" value="Family A G protein-coupled receptor-like"/>
    <property type="match status" value="1"/>
</dbReference>
<comment type="subcellular location">
    <subcellularLocation>
        <location evidence="1">Cell membrane</location>
        <topology evidence="1">Multi-pass membrane protein</topology>
    </subcellularLocation>
</comment>
<feature type="transmembrane region" description="Helical" evidence="9">
    <location>
        <begin position="74"/>
        <end position="94"/>
    </location>
</feature>
<sequence length="112" mass="12979">MSTELGQDFNNSQIRNDTDVMLLLNRLMSEEYFAMVWPHVLLLVVVMVLGIPGNALVIAVFFKIQRKKRYNSTQLLVIALAFADLVVCCLLIPFDIHRLRFYYSVKVSWLAR</sequence>
<keyword evidence="3 9" id="KW-0812">Transmembrane</keyword>
<dbReference type="PANTHER" id="PTHR24230">
    <property type="entry name" value="G-PROTEIN COUPLED RECEPTOR"/>
    <property type="match status" value="1"/>
</dbReference>
<comment type="caution">
    <text evidence="11">The sequence shown here is derived from an EMBL/GenBank/DDBJ whole genome shotgun (WGS) entry which is preliminary data.</text>
</comment>
<evidence type="ECO:0000259" key="10">
    <source>
        <dbReference type="PROSITE" id="PS50262"/>
    </source>
</evidence>
<dbReference type="PANTHER" id="PTHR24230:SF0">
    <property type="entry name" value="G-PROTEIN COUPLED RECEPTORS FAMILY 1 PROFILE DOMAIN-CONTAINING PROTEIN"/>
    <property type="match status" value="1"/>
</dbReference>
<dbReference type="PROSITE" id="PS50262">
    <property type="entry name" value="G_PROTEIN_RECEP_F1_2"/>
    <property type="match status" value="1"/>
</dbReference>
<gene>
    <name evidence="11" type="ORF">BaRGS_00000231</name>
</gene>
<organism evidence="11 12">
    <name type="scientific">Batillaria attramentaria</name>
    <dbReference type="NCBI Taxonomy" id="370345"/>
    <lineage>
        <taxon>Eukaryota</taxon>
        <taxon>Metazoa</taxon>
        <taxon>Spiralia</taxon>
        <taxon>Lophotrochozoa</taxon>
        <taxon>Mollusca</taxon>
        <taxon>Gastropoda</taxon>
        <taxon>Caenogastropoda</taxon>
        <taxon>Sorbeoconcha</taxon>
        <taxon>Cerithioidea</taxon>
        <taxon>Batillariidae</taxon>
        <taxon>Batillaria</taxon>
    </lineage>
</organism>
<dbReference type="EMBL" id="JACVVK020000001">
    <property type="protein sequence ID" value="KAK7508665.1"/>
    <property type="molecule type" value="Genomic_DNA"/>
</dbReference>
<dbReference type="InterPro" id="IPR000276">
    <property type="entry name" value="GPCR_Rhodpsn"/>
</dbReference>
<keyword evidence="6 9" id="KW-0472">Membrane</keyword>
<dbReference type="AlphaFoldDB" id="A0ABD0MBP2"/>
<evidence type="ECO:0000256" key="2">
    <source>
        <dbReference type="ARBA" id="ARBA00022475"/>
    </source>
</evidence>
<keyword evidence="12" id="KW-1185">Reference proteome</keyword>
<keyword evidence="7" id="KW-0675">Receptor</keyword>
<dbReference type="InterPro" id="IPR017452">
    <property type="entry name" value="GPCR_Rhodpsn_7TM"/>
</dbReference>
<evidence type="ECO:0000256" key="8">
    <source>
        <dbReference type="ARBA" id="ARBA00023224"/>
    </source>
</evidence>
<evidence type="ECO:0000313" key="12">
    <source>
        <dbReference type="Proteomes" id="UP001519460"/>
    </source>
</evidence>
<proteinExistence type="predicted"/>
<protein>
    <recommendedName>
        <fullName evidence="10">G-protein coupled receptors family 1 profile domain-containing protein</fullName>
    </recommendedName>
</protein>
<dbReference type="Proteomes" id="UP001519460">
    <property type="component" value="Unassembled WGS sequence"/>
</dbReference>
<evidence type="ECO:0000313" key="11">
    <source>
        <dbReference type="EMBL" id="KAK7508665.1"/>
    </source>
</evidence>
<evidence type="ECO:0000256" key="1">
    <source>
        <dbReference type="ARBA" id="ARBA00004651"/>
    </source>
</evidence>
<evidence type="ECO:0000256" key="6">
    <source>
        <dbReference type="ARBA" id="ARBA00023136"/>
    </source>
</evidence>
<keyword evidence="4 9" id="KW-1133">Transmembrane helix</keyword>
<dbReference type="CDD" id="cd00637">
    <property type="entry name" value="7tm_classA_rhodopsin-like"/>
    <property type="match status" value="1"/>
</dbReference>
<feature type="domain" description="G-protein coupled receptors family 1 profile" evidence="10">
    <location>
        <begin position="53"/>
        <end position="112"/>
    </location>
</feature>
<evidence type="ECO:0000256" key="4">
    <source>
        <dbReference type="ARBA" id="ARBA00022989"/>
    </source>
</evidence>
<dbReference type="GO" id="GO:0004930">
    <property type="term" value="F:G protein-coupled receptor activity"/>
    <property type="evidence" value="ECO:0007669"/>
    <property type="project" value="UniProtKB-KW"/>
</dbReference>
<reference evidence="11 12" key="1">
    <citation type="journal article" date="2023" name="Sci. Data">
        <title>Genome assembly of the Korean intertidal mud-creeper Batillaria attramentaria.</title>
        <authorList>
            <person name="Patra A.K."/>
            <person name="Ho P.T."/>
            <person name="Jun S."/>
            <person name="Lee S.J."/>
            <person name="Kim Y."/>
            <person name="Won Y.J."/>
        </authorList>
    </citation>
    <scope>NUCLEOTIDE SEQUENCE [LARGE SCALE GENOMIC DNA]</scope>
    <source>
        <strain evidence="11">Wonlab-2016</strain>
    </source>
</reference>
<dbReference type="Gene3D" id="1.20.1070.10">
    <property type="entry name" value="Rhodopsin 7-helix transmembrane proteins"/>
    <property type="match status" value="1"/>
</dbReference>
<feature type="transmembrane region" description="Helical" evidence="9">
    <location>
        <begin position="36"/>
        <end position="62"/>
    </location>
</feature>
<name>A0ABD0MBP2_9CAEN</name>
<evidence type="ECO:0000256" key="7">
    <source>
        <dbReference type="ARBA" id="ARBA00023170"/>
    </source>
</evidence>
<keyword evidence="8" id="KW-0807">Transducer</keyword>
<dbReference type="GO" id="GO:0005886">
    <property type="term" value="C:plasma membrane"/>
    <property type="evidence" value="ECO:0007669"/>
    <property type="project" value="UniProtKB-SubCell"/>
</dbReference>
<evidence type="ECO:0000256" key="3">
    <source>
        <dbReference type="ARBA" id="ARBA00022692"/>
    </source>
</evidence>
<accession>A0ABD0MBP2</accession>
<keyword evidence="5" id="KW-0297">G-protein coupled receptor</keyword>
<evidence type="ECO:0000256" key="5">
    <source>
        <dbReference type="ARBA" id="ARBA00023040"/>
    </source>
</evidence>
<keyword evidence="2" id="KW-1003">Cell membrane</keyword>
<evidence type="ECO:0000256" key="9">
    <source>
        <dbReference type="SAM" id="Phobius"/>
    </source>
</evidence>
<dbReference type="PRINTS" id="PR00237">
    <property type="entry name" value="GPCRRHODOPSN"/>
</dbReference>